<organism evidence="1 2">
    <name type="scientific">Lichenibacterium minor</name>
    <dbReference type="NCBI Taxonomy" id="2316528"/>
    <lineage>
        <taxon>Bacteria</taxon>
        <taxon>Pseudomonadati</taxon>
        <taxon>Pseudomonadota</taxon>
        <taxon>Alphaproteobacteria</taxon>
        <taxon>Hyphomicrobiales</taxon>
        <taxon>Lichenihabitantaceae</taxon>
        <taxon>Lichenibacterium</taxon>
    </lineage>
</organism>
<dbReference type="RefSeq" id="WP_129229708.1">
    <property type="nucleotide sequence ID" value="NZ_QYBB01000063.1"/>
</dbReference>
<dbReference type="EMBL" id="QYBB01000063">
    <property type="protein sequence ID" value="RYC29206.1"/>
    <property type="molecule type" value="Genomic_DNA"/>
</dbReference>
<name>A0A4Q2U3A1_9HYPH</name>
<evidence type="ECO:0000313" key="2">
    <source>
        <dbReference type="Proteomes" id="UP000290759"/>
    </source>
</evidence>
<sequence length="77" mass="8336">MNPAAEYHRIVVRPSLDEFHACNGDLRLAMHAATSLMHAIDYVFQNRGPDPKAASAAITSVKVVEFGWVLTVAPDGS</sequence>
<comment type="caution">
    <text evidence="1">The sequence shown here is derived from an EMBL/GenBank/DDBJ whole genome shotgun (WGS) entry which is preliminary data.</text>
</comment>
<gene>
    <name evidence="1" type="ORF">D3273_25140</name>
</gene>
<reference evidence="1 2" key="1">
    <citation type="submission" date="2018-12" db="EMBL/GenBank/DDBJ databases">
        <authorList>
            <person name="Grouzdev D.S."/>
            <person name="Krutkina M.S."/>
        </authorList>
    </citation>
    <scope>NUCLEOTIDE SEQUENCE [LARGE SCALE GENOMIC DNA]</scope>
    <source>
        <strain evidence="1 2">RmlP026</strain>
    </source>
</reference>
<dbReference type="AlphaFoldDB" id="A0A4Q2U3A1"/>
<dbReference type="OrthoDB" id="8455957at2"/>
<evidence type="ECO:0000313" key="1">
    <source>
        <dbReference type="EMBL" id="RYC29206.1"/>
    </source>
</evidence>
<proteinExistence type="predicted"/>
<keyword evidence="2" id="KW-1185">Reference proteome</keyword>
<accession>A0A4Q2U3A1</accession>
<protein>
    <submittedName>
        <fullName evidence="1">Uncharacterized protein</fullName>
    </submittedName>
</protein>
<dbReference type="Proteomes" id="UP000290759">
    <property type="component" value="Unassembled WGS sequence"/>
</dbReference>
<reference evidence="1 2" key="2">
    <citation type="submission" date="2019-02" db="EMBL/GenBank/DDBJ databases">
        <title>'Lichenibacterium ramalinii' gen. nov. sp. nov., 'Lichenibacterium minor' gen. nov. sp. nov.</title>
        <authorList>
            <person name="Pankratov T."/>
        </authorList>
    </citation>
    <scope>NUCLEOTIDE SEQUENCE [LARGE SCALE GENOMIC DNA]</scope>
    <source>
        <strain evidence="1 2">RmlP026</strain>
    </source>
</reference>